<evidence type="ECO:0000256" key="8">
    <source>
        <dbReference type="ARBA" id="ARBA00022840"/>
    </source>
</evidence>
<gene>
    <name evidence="15" type="ORF">GBAR_LOCUS15067</name>
</gene>
<evidence type="ECO:0000256" key="10">
    <source>
        <dbReference type="ARBA" id="ARBA00022917"/>
    </source>
</evidence>
<dbReference type="InterPro" id="IPR011761">
    <property type="entry name" value="ATP-grasp"/>
</dbReference>
<keyword evidence="6" id="KW-0479">Metal-binding</keyword>
<evidence type="ECO:0000313" key="15">
    <source>
        <dbReference type="EMBL" id="CAI8026178.1"/>
    </source>
</evidence>
<evidence type="ECO:0000256" key="2">
    <source>
        <dbReference type="ARBA" id="ARBA00001946"/>
    </source>
</evidence>
<comment type="similarity">
    <text evidence="3">Belongs to the RimK family.</text>
</comment>
<reference evidence="15" key="1">
    <citation type="submission" date="2023-03" db="EMBL/GenBank/DDBJ databases">
        <authorList>
            <person name="Steffen K."/>
            <person name="Cardenas P."/>
        </authorList>
    </citation>
    <scope>NUCLEOTIDE SEQUENCE</scope>
</reference>
<dbReference type="EC" id="6.3.2.41" evidence="4"/>
<comment type="cofactor">
    <cofactor evidence="1">
        <name>Mn(2+)</name>
        <dbReference type="ChEBI" id="CHEBI:29035"/>
    </cofactor>
</comment>
<evidence type="ECO:0000256" key="12">
    <source>
        <dbReference type="ARBA" id="ARBA00049321"/>
    </source>
</evidence>
<keyword evidence="5 15" id="KW-0436">Ligase</keyword>
<dbReference type="InterPro" id="IPR041107">
    <property type="entry name" value="Rimk_N"/>
</dbReference>
<evidence type="ECO:0000256" key="13">
    <source>
        <dbReference type="PROSITE-ProRule" id="PRU00409"/>
    </source>
</evidence>
<dbReference type="GO" id="GO:0006412">
    <property type="term" value="P:translation"/>
    <property type="evidence" value="ECO:0007669"/>
    <property type="project" value="UniProtKB-KW"/>
</dbReference>
<dbReference type="Gene3D" id="3.30.470.20">
    <property type="entry name" value="ATP-grasp fold, B domain"/>
    <property type="match status" value="1"/>
</dbReference>
<dbReference type="Gene3D" id="3.30.1490.20">
    <property type="entry name" value="ATP-grasp fold, A domain"/>
    <property type="match status" value="1"/>
</dbReference>
<evidence type="ECO:0000256" key="1">
    <source>
        <dbReference type="ARBA" id="ARBA00001936"/>
    </source>
</evidence>
<name>A0AA35SBL4_GEOBA</name>
<keyword evidence="9" id="KW-0460">Magnesium</keyword>
<dbReference type="InterPro" id="IPR004666">
    <property type="entry name" value="Rp_bS6_RimK/Lys_biosynth_LsyX"/>
</dbReference>
<keyword evidence="8 13" id="KW-0067">ATP-binding</keyword>
<evidence type="ECO:0000259" key="14">
    <source>
        <dbReference type="PROSITE" id="PS50975"/>
    </source>
</evidence>
<dbReference type="PANTHER" id="PTHR21621">
    <property type="entry name" value="RIBOSOMAL PROTEIN S6 MODIFICATION PROTEIN"/>
    <property type="match status" value="1"/>
</dbReference>
<protein>
    <recommendedName>
        <fullName evidence="4">N-acetylaspartylglutamate synthase</fullName>
        <ecNumber evidence="4">6.3.2.41</ecNumber>
    </recommendedName>
</protein>
<dbReference type="Pfam" id="PF08443">
    <property type="entry name" value="RimK"/>
    <property type="match status" value="1"/>
</dbReference>
<dbReference type="PROSITE" id="PS50975">
    <property type="entry name" value="ATP_GRASP"/>
    <property type="match status" value="1"/>
</dbReference>
<dbReference type="InterPro" id="IPR013651">
    <property type="entry name" value="ATP-grasp_RimK-type"/>
</dbReference>
<comment type="caution">
    <text evidence="15">The sequence shown here is derived from an EMBL/GenBank/DDBJ whole genome shotgun (WGS) entry which is preliminary data.</text>
</comment>
<dbReference type="GO" id="GO:0046872">
    <property type="term" value="F:metal ion binding"/>
    <property type="evidence" value="ECO:0007669"/>
    <property type="project" value="UniProtKB-KW"/>
</dbReference>
<keyword evidence="16" id="KW-1185">Reference proteome</keyword>
<keyword evidence="7 13" id="KW-0547">Nucleotide-binding</keyword>
<dbReference type="PANTHER" id="PTHR21621:SF0">
    <property type="entry name" value="BETA-CITRYLGLUTAMATE SYNTHASE B-RELATED"/>
    <property type="match status" value="1"/>
</dbReference>
<evidence type="ECO:0000256" key="4">
    <source>
        <dbReference type="ARBA" id="ARBA00012938"/>
    </source>
</evidence>
<dbReference type="SUPFAM" id="SSF56059">
    <property type="entry name" value="Glutathione synthetase ATP-binding domain-like"/>
    <property type="match status" value="1"/>
</dbReference>
<dbReference type="Proteomes" id="UP001174909">
    <property type="component" value="Unassembled WGS sequence"/>
</dbReference>
<feature type="domain" description="ATP-grasp" evidence="14">
    <location>
        <begin position="104"/>
        <end position="198"/>
    </location>
</feature>
<evidence type="ECO:0000256" key="5">
    <source>
        <dbReference type="ARBA" id="ARBA00022598"/>
    </source>
</evidence>
<comment type="catalytic activity">
    <reaction evidence="12">
        <text>N-acetyl-L-aspartate + L-glutamate + ATP = N-acetyl-L-aspartyl-L-glutamate + ADP + phosphate + H(+)</text>
        <dbReference type="Rhea" id="RHEA:40035"/>
        <dbReference type="ChEBI" id="CHEBI:15378"/>
        <dbReference type="ChEBI" id="CHEBI:16953"/>
        <dbReference type="ChEBI" id="CHEBI:29985"/>
        <dbReference type="ChEBI" id="CHEBI:30616"/>
        <dbReference type="ChEBI" id="CHEBI:43474"/>
        <dbReference type="ChEBI" id="CHEBI:76931"/>
        <dbReference type="ChEBI" id="CHEBI:456216"/>
        <dbReference type="EC" id="6.3.2.41"/>
    </reaction>
</comment>
<evidence type="ECO:0000256" key="3">
    <source>
        <dbReference type="ARBA" id="ARBA00007854"/>
    </source>
</evidence>
<comment type="cofactor">
    <cofactor evidence="2">
        <name>Mg(2+)</name>
        <dbReference type="ChEBI" id="CHEBI:18420"/>
    </cofactor>
</comment>
<sequence length="240" mass="26191">MKIGILSRGPQNHSTRSLTEAALNAGHAAEILDPFGFYLYVGGTRNRITYHGKPVGDFDVIMPRLSRTTVQYGEEVVAHFEWIGTPVINRAKPIAAARHKFHSLRILAQHDLPIPPSLTVGSAAFLEDTVAEMGDYPFILKPFYGTHGRGIMLLDTPTSLTSTVGALCDLHHDYVIQSFVTEADGVDIRVLVVGDEAVAAMKRSAPPGEFRANIHKGASGKAFMLPDEIQPPRYKSRSCA</sequence>
<evidence type="ECO:0000256" key="9">
    <source>
        <dbReference type="ARBA" id="ARBA00022842"/>
    </source>
</evidence>
<dbReference type="Gene3D" id="3.40.50.20">
    <property type="match status" value="1"/>
</dbReference>
<keyword evidence="11" id="KW-0464">Manganese</keyword>
<evidence type="ECO:0000256" key="11">
    <source>
        <dbReference type="ARBA" id="ARBA00023211"/>
    </source>
</evidence>
<dbReference type="GO" id="GO:0018169">
    <property type="term" value="F:ribosomal S6-glutamic acid ligase activity"/>
    <property type="evidence" value="ECO:0007669"/>
    <property type="project" value="TreeGrafter"/>
</dbReference>
<organism evidence="15 16">
    <name type="scientific">Geodia barretti</name>
    <name type="common">Barrett's horny sponge</name>
    <dbReference type="NCBI Taxonomy" id="519541"/>
    <lineage>
        <taxon>Eukaryota</taxon>
        <taxon>Metazoa</taxon>
        <taxon>Porifera</taxon>
        <taxon>Demospongiae</taxon>
        <taxon>Heteroscleromorpha</taxon>
        <taxon>Tetractinellida</taxon>
        <taxon>Astrophorina</taxon>
        <taxon>Geodiidae</taxon>
        <taxon>Geodia</taxon>
    </lineage>
</organism>
<dbReference type="EMBL" id="CASHTH010002203">
    <property type="protein sequence ID" value="CAI8026178.1"/>
    <property type="molecule type" value="Genomic_DNA"/>
</dbReference>
<dbReference type="InterPro" id="IPR013815">
    <property type="entry name" value="ATP_grasp_subdomain_1"/>
</dbReference>
<dbReference type="GO" id="GO:0005524">
    <property type="term" value="F:ATP binding"/>
    <property type="evidence" value="ECO:0007669"/>
    <property type="project" value="UniProtKB-UniRule"/>
</dbReference>
<proteinExistence type="inferred from homology"/>
<dbReference type="AlphaFoldDB" id="A0AA35SBL4"/>
<dbReference type="Pfam" id="PF18030">
    <property type="entry name" value="Rimk_N"/>
    <property type="match status" value="1"/>
</dbReference>
<dbReference type="NCBIfam" id="TIGR00768">
    <property type="entry name" value="rimK_fam"/>
    <property type="match status" value="1"/>
</dbReference>
<evidence type="ECO:0000256" key="6">
    <source>
        <dbReference type="ARBA" id="ARBA00022723"/>
    </source>
</evidence>
<evidence type="ECO:0000313" key="16">
    <source>
        <dbReference type="Proteomes" id="UP001174909"/>
    </source>
</evidence>
<accession>A0AA35SBL4</accession>
<evidence type="ECO:0000256" key="7">
    <source>
        <dbReference type="ARBA" id="ARBA00022741"/>
    </source>
</evidence>
<dbReference type="GO" id="GO:0005737">
    <property type="term" value="C:cytoplasm"/>
    <property type="evidence" value="ECO:0007669"/>
    <property type="project" value="TreeGrafter"/>
</dbReference>
<keyword evidence="10" id="KW-0648">Protein biosynthesis</keyword>